<sequence length="67" mass="7358">MAANLRPNPAFEKESNKKEMGICVCTDSRKDTASLRAPGVDFQSRAATIARATLFAMWLLLLLSSIE</sequence>
<name>A0A6N2M014_SALVM</name>
<gene>
    <name evidence="1" type="ORF">SVIM_LOCUS289260</name>
</gene>
<protein>
    <submittedName>
        <fullName evidence="1">Uncharacterized protein</fullName>
    </submittedName>
</protein>
<dbReference type="EMBL" id="CAADRP010001630">
    <property type="protein sequence ID" value="VFU45888.1"/>
    <property type="molecule type" value="Genomic_DNA"/>
</dbReference>
<dbReference type="AlphaFoldDB" id="A0A6N2M014"/>
<reference evidence="1" key="1">
    <citation type="submission" date="2019-03" db="EMBL/GenBank/DDBJ databases">
        <authorList>
            <person name="Mank J."/>
            <person name="Almeida P."/>
        </authorList>
    </citation>
    <scope>NUCLEOTIDE SEQUENCE</scope>
    <source>
        <strain evidence="1">78183</strain>
    </source>
</reference>
<organism evidence="1">
    <name type="scientific">Salix viminalis</name>
    <name type="common">Common osier</name>
    <name type="synonym">Basket willow</name>
    <dbReference type="NCBI Taxonomy" id="40686"/>
    <lineage>
        <taxon>Eukaryota</taxon>
        <taxon>Viridiplantae</taxon>
        <taxon>Streptophyta</taxon>
        <taxon>Embryophyta</taxon>
        <taxon>Tracheophyta</taxon>
        <taxon>Spermatophyta</taxon>
        <taxon>Magnoliopsida</taxon>
        <taxon>eudicotyledons</taxon>
        <taxon>Gunneridae</taxon>
        <taxon>Pentapetalae</taxon>
        <taxon>rosids</taxon>
        <taxon>fabids</taxon>
        <taxon>Malpighiales</taxon>
        <taxon>Salicaceae</taxon>
        <taxon>Saliceae</taxon>
        <taxon>Salix</taxon>
    </lineage>
</organism>
<accession>A0A6N2M014</accession>
<proteinExistence type="predicted"/>
<evidence type="ECO:0000313" key="1">
    <source>
        <dbReference type="EMBL" id="VFU45888.1"/>
    </source>
</evidence>